<protein>
    <submittedName>
        <fullName evidence="1">Uncharacterized protein</fullName>
    </submittedName>
</protein>
<name>A0ACB9KZS7_9MYRT</name>
<organism evidence="1 2">
    <name type="scientific">Melastoma candidum</name>
    <dbReference type="NCBI Taxonomy" id="119954"/>
    <lineage>
        <taxon>Eukaryota</taxon>
        <taxon>Viridiplantae</taxon>
        <taxon>Streptophyta</taxon>
        <taxon>Embryophyta</taxon>
        <taxon>Tracheophyta</taxon>
        <taxon>Spermatophyta</taxon>
        <taxon>Magnoliopsida</taxon>
        <taxon>eudicotyledons</taxon>
        <taxon>Gunneridae</taxon>
        <taxon>Pentapetalae</taxon>
        <taxon>rosids</taxon>
        <taxon>malvids</taxon>
        <taxon>Myrtales</taxon>
        <taxon>Melastomataceae</taxon>
        <taxon>Melastomatoideae</taxon>
        <taxon>Melastomateae</taxon>
        <taxon>Melastoma</taxon>
    </lineage>
</organism>
<accession>A0ACB9KZS7</accession>
<sequence length="522" mass="58485">MQTTKMGVSLDLLPQLLRFNNHLLPIILSAVLFLILKTCFYGHSSSRTSKMKLPPGPKPLPVLGNMTQFIRAKQSLHVVLHDLAKAYGPICHLKVGQVSLVSVTSSEVAKEILKTQELTFAQRPKSPIFEAARFDQGGLGFAPYGEYWRKIRKVCVMELLSPRRVREFRSLREQRISDLMESVKCTTGLPFNISEMIFNCSNGIMLEASFGQKCSRLDKLSSAVTEELRLASQSSLADVFPSLWFLNHLNGVKAKMTHFRAVFEEILGGIIADQKIGAKSRIHSSSYEENLVDVLLRLQESTETASYLSDNTIKDIILDMVGGGVDTSPAVVEWALSEMMKNSDIMKKVQAELRDSSKGKAILEEADLEKNQYLKLIIKETLRLHPPAVFVGRVSREDCIIHGYDIPKESRVLINSWSLGRDPNCWENPEKFYPERFQSSSIDLAGTNFEFLPFGSGKRMCPGARFAVASIELMLANLIYYFDWKLANGLAPEELDMVEDSGLTVRRLNPLIVVATPHHSTG</sequence>
<evidence type="ECO:0000313" key="1">
    <source>
        <dbReference type="EMBL" id="KAI4302823.1"/>
    </source>
</evidence>
<reference evidence="2" key="1">
    <citation type="journal article" date="2023" name="Front. Plant Sci.">
        <title>Chromosomal-level genome assembly of Melastoma candidum provides insights into trichome evolution.</title>
        <authorList>
            <person name="Zhong Y."/>
            <person name="Wu W."/>
            <person name="Sun C."/>
            <person name="Zou P."/>
            <person name="Liu Y."/>
            <person name="Dai S."/>
            <person name="Zhou R."/>
        </authorList>
    </citation>
    <scope>NUCLEOTIDE SEQUENCE [LARGE SCALE GENOMIC DNA]</scope>
</reference>
<comment type="caution">
    <text evidence="1">The sequence shown here is derived from an EMBL/GenBank/DDBJ whole genome shotgun (WGS) entry which is preliminary data.</text>
</comment>
<gene>
    <name evidence="1" type="ORF">MLD38_038524</name>
</gene>
<dbReference type="EMBL" id="CM042891">
    <property type="protein sequence ID" value="KAI4302823.1"/>
    <property type="molecule type" value="Genomic_DNA"/>
</dbReference>
<dbReference type="Proteomes" id="UP001057402">
    <property type="component" value="Chromosome 12"/>
</dbReference>
<proteinExistence type="predicted"/>
<evidence type="ECO:0000313" key="2">
    <source>
        <dbReference type="Proteomes" id="UP001057402"/>
    </source>
</evidence>
<keyword evidence="2" id="KW-1185">Reference proteome</keyword>